<dbReference type="InterPro" id="IPR009057">
    <property type="entry name" value="Homeodomain-like_sf"/>
</dbReference>
<evidence type="ECO:0000259" key="5">
    <source>
        <dbReference type="PROSITE" id="PS50977"/>
    </source>
</evidence>
<sequence>MGIRERREKEKIELKNKIITAAEELFAEDGYQNISMRKIADKIEYSLPTIYQFFKNKADILFHIYNKNNGRLLNIFSEISDEQCSSMEKLKRMSQAYVNFALKNPNYYELAYMSNVLRYEENLVYHDTDSSGFRTYDILLNTIKCCKEQGNFKGKDVEIISQCLWAGIHGLTSLFIVHTEFPWKDKKQLIDSMINSLINNG</sequence>
<organism evidence="6 7">
    <name type="scientific">Clostridium pasteurianum BC1</name>
    <dbReference type="NCBI Taxonomy" id="86416"/>
    <lineage>
        <taxon>Bacteria</taxon>
        <taxon>Bacillati</taxon>
        <taxon>Bacillota</taxon>
        <taxon>Clostridia</taxon>
        <taxon>Eubacteriales</taxon>
        <taxon>Clostridiaceae</taxon>
        <taxon>Clostridium</taxon>
    </lineage>
</organism>
<evidence type="ECO:0000256" key="1">
    <source>
        <dbReference type="ARBA" id="ARBA00023015"/>
    </source>
</evidence>
<dbReference type="KEGG" id="cpas:Clopa_1062"/>
<evidence type="ECO:0000256" key="3">
    <source>
        <dbReference type="ARBA" id="ARBA00023163"/>
    </source>
</evidence>
<dbReference type="GO" id="GO:0003677">
    <property type="term" value="F:DNA binding"/>
    <property type="evidence" value="ECO:0007669"/>
    <property type="project" value="UniProtKB-UniRule"/>
</dbReference>
<dbReference type="EMBL" id="CP003261">
    <property type="protein sequence ID" value="AGK96070.1"/>
    <property type="molecule type" value="Genomic_DNA"/>
</dbReference>
<keyword evidence="7" id="KW-1185">Reference proteome</keyword>
<dbReference type="PROSITE" id="PS50977">
    <property type="entry name" value="HTH_TETR_2"/>
    <property type="match status" value="1"/>
</dbReference>
<dbReference type="InterPro" id="IPR050624">
    <property type="entry name" value="HTH-type_Tx_Regulator"/>
</dbReference>
<dbReference type="PANTHER" id="PTHR43479:SF11">
    <property type="entry name" value="ACREF_ENVCD OPERON REPRESSOR-RELATED"/>
    <property type="match status" value="1"/>
</dbReference>
<keyword evidence="1" id="KW-0805">Transcription regulation</keyword>
<dbReference type="PRINTS" id="PR00455">
    <property type="entry name" value="HTHTETR"/>
</dbReference>
<dbReference type="PANTHER" id="PTHR43479">
    <property type="entry name" value="ACREF/ENVCD OPERON REPRESSOR-RELATED"/>
    <property type="match status" value="1"/>
</dbReference>
<dbReference type="InterPro" id="IPR036271">
    <property type="entry name" value="Tet_transcr_reg_TetR-rel_C_sf"/>
</dbReference>
<dbReference type="OrthoDB" id="1896527at2"/>
<accession>R4K8W8</accession>
<feature type="DNA-binding region" description="H-T-H motif" evidence="4">
    <location>
        <begin position="35"/>
        <end position="54"/>
    </location>
</feature>
<dbReference type="AlphaFoldDB" id="R4K8W8"/>
<evidence type="ECO:0000313" key="6">
    <source>
        <dbReference type="EMBL" id="AGK96070.1"/>
    </source>
</evidence>
<dbReference type="SUPFAM" id="SSF48498">
    <property type="entry name" value="Tetracyclin repressor-like, C-terminal domain"/>
    <property type="match status" value="1"/>
</dbReference>
<gene>
    <name evidence="6" type="ORF">Clopa_1062</name>
</gene>
<keyword evidence="3" id="KW-0804">Transcription</keyword>
<name>R4K8W8_CLOPA</name>
<feature type="domain" description="HTH tetR-type" evidence="5">
    <location>
        <begin position="12"/>
        <end position="72"/>
    </location>
</feature>
<dbReference type="Pfam" id="PF13305">
    <property type="entry name" value="TetR_C_33"/>
    <property type="match status" value="1"/>
</dbReference>
<evidence type="ECO:0000256" key="4">
    <source>
        <dbReference type="PROSITE-ProRule" id="PRU00335"/>
    </source>
</evidence>
<keyword evidence="2 4" id="KW-0238">DNA-binding</keyword>
<dbReference type="RefSeq" id="WP_015614393.1">
    <property type="nucleotide sequence ID" value="NC_021182.1"/>
</dbReference>
<dbReference type="HOGENOM" id="CLU_069356_40_3_9"/>
<dbReference type="eggNOG" id="COG1309">
    <property type="taxonomic scope" value="Bacteria"/>
</dbReference>
<evidence type="ECO:0000256" key="2">
    <source>
        <dbReference type="ARBA" id="ARBA00023125"/>
    </source>
</evidence>
<dbReference type="PATRIC" id="fig|86416.3.peg.1056"/>
<protein>
    <submittedName>
        <fullName evidence="6">Transcriptional regulator</fullName>
    </submittedName>
</protein>
<dbReference type="InterPro" id="IPR001647">
    <property type="entry name" value="HTH_TetR"/>
</dbReference>
<dbReference type="InterPro" id="IPR025996">
    <property type="entry name" value="MT1864/Rv1816-like_C"/>
</dbReference>
<evidence type="ECO:0000313" key="7">
    <source>
        <dbReference type="Proteomes" id="UP000013523"/>
    </source>
</evidence>
<proteinExistence type="predicted"/>
<dbReference type="STRING" id="86416.Clopa_1062"/>
<dbReference type="Gene3D" id="1.10.357.10">
    <property type="entry name" value="Tetracycline Repressor, domain 2"/>
    <property type="match status" value="1"/>
</dbReference>
<dbReference type="Pfam" id="PF00440">
    <property type="entry name" value="TetR_N"/>
    <property type="match status" value="1"/>
</dbReference>
<reference evidence="6 7" key="1">
    <citation type="submission" date="2012-01" db="EMBL/GenBank/DDBJ databases">
        <title>Complete sequence of chromosome of Clostridium pasteurianum BC1.</title>
        <authorList>
            <consortium name="US DOE Joint Genome Institute"/>
            <person name="Lucas S."/>
            <person name="Han J."/>
            <person name="Lapidus A."/>
            <person name="Cheng J.-F."/>
            <person name="Goodwin L."/>
            <person name="Pitluck S."/>
            <person name="Peters L."/>
            <person name="Mikhailova N."/>
            <person name="Teshima H."/>
            <person name="Detter J.C."/>
            <person name="Han C."/>
            <person name="Tapia R."/>
            <person name="Land M."/>
            <person name="Hauser L."/>
            <person name="Kyrpides N."/>
            <person name="Ivanova N."/>
            <person name="Pagani I."/>
            <person name="Dunn J."/>
            <person name="Taghavi S."/>
            <person name="Francis A."/>
            <person name="van der Lelie D."/>
            <person name="Woyke T."/>
        </authorList>
    </citation>
    <scope>NUCLEOTIDE SEQUENCE [LARGE SCALE GENOMIC DNA]</scope>
    <source>
        <strain evidence="6 7">BC1</strain>
    </source>
</reference>
<dbReference type="Proteomes" id="UP000013523">
    <property type="component" value="Chromosome"/>
</dbReference>
<dbReference type="SUPFAM" id="SSF46689">
    <property type="entry name" value="Homeodomain-like"/>
    <property type="match status" value="1"/>
</dbReference>